<proteinExistence type="predicted"/>
<feature type="compositionally biased region" description="Polar residues" evidence="1">
    <location>
        <begin position="42"/>
        <end position="53"/>
    </location>
</feature>
<evidence type="ECO:0000313" key="2">
    <source>
        <dbReference type="EnsemblMetazoa" id="Aqu2.1.03793_001"/>
    </source>
</evidence>
<protein>
    <submittedName>
        <fullName evidence="2">Uncharacterized protein</fullName>
    </submittedName>
</protein>
<accession>A0A1X7SNX7</accession>
<evidence type="ECO:0000256" key="1">
    <source>
        <dbReference type="SAM" id="MobiDB-lite"/>
    </source>
</evidence>
<name>A0A1X7SNX7_AMPQE</name>
<organism evidence="2">
    <name type="scientific">Amphimedon queenslandica</name>
    <name type="common">Sponge</name>
    <dbReference type="NCBI Taxonomy" id="400682"/>
    <lineage>
        <taxon>Eukaryota</taxon>
        <taxon>Metazoa</taxon>
        <taxon>Porifera</taxon>
        <taxon>Demospongiae</taxon>
        <taxon>Heteroscleromorpha</taxon>
        <taxon>Haplosclerida</taxon>
        <taxon>Niphatidae</taxon>
        <taxon>Amphimedon</taxon>
    </lineage>
</organism>
<feature type="region of interest" description="Disordered" evidence="1">
    <location>
        <begin position="42"/>
        <end position="78"/>
    </location>
</feature>
<sequence length="78" mass="8897">EVVMDVYELIDEKLLRARQNEAMKKLGLRTFSQQKMMLISKSMSRMSLANPTPSGKEDDDLPAVPPPPNLRNRGRRLS</sequence>
<reference evidence="2" key="1">
    <citation type="submission" date="2017-05" db="UniProtKB">
        <authorList>
            <consortium name="EnsemblMetazoa"/>
        </authorList>
    </citation>
    <scope>IDENTIFICATION</scope>
</reference>
<dbReference type="EnsemblMetazoa" id="Aqu2.1.03793_001">
    <property type="protein sequence ID" value="Aqu2.1.03793_001"/>
    <property type="gene ID" value="Aqu2.1.03793"/>
</dbReference>
<dbReference type="AlphaFoldDB" id="A0A1X7SNX7"/>
<dbReference type="InParanoid" id="A0A1X7SNX7"/>
<dbReference type="OrthoDB" id="62528at2759"/>